<feature type="non-terminal residue" evidence="2">
    <location>
        <position position="1"/>
    </location>
</feature>
<dbReference type="AlphaFoldDB" id="A0A5J4PX02"/>
<comment type="caution">
    <text evidence="2">The sequence shown here is derived from an EMBL/GenBank/DDBJ whole genome shotgun (WGS) entry which is preliminary data.</text>
</comment>
<keyword evidence="1" id="KW-0472">Membrane</keyword>
<name>A0A5J4PX02_9EUKA</name>
<feature type="transmembrane region" description="Helical" evidence="1">
    <location>
        <begin position="44"/>
        <end position="62"/>
    </location>
</feature>
<organism evidence="2 3">
    <name type="scientific">Streblomastix strix</name>
    <dbReference type="NCBI Taxonomy" id="222440"/>
    <lineage>
        <taxon>Eukaryota</taxon>
        <taxon>Metamonada</taxon>
        <taxon>Preaxostyla</taxon>
        <taxon>Oxymonadida</taxon>
        <taxon>Streblomastigidae</taxon>
        <taxon>Streblomastix</taxon>
    </lineage>
</organism>
<sequence>QVKKKVALIVIMLLIKIFSYYVAFRIGYWMIKEIFPPLQGIRKFLKVIAVLLSIASGMISSAKDLT</sequence>
<keyword evidence="1" id="KW-0812">Transmembrane</keyword>
<accession>A0A5J4PX02</accession>
<protein>
    <submittedName>
        <fullName evidence="2">Uncharacterized protein</fullName>
    </submittedName>
</protein>
<gene>
    <name evidence="2" type="ORF">EZS28_055626</name>
</gene>
<dbReference type="EMBL" id="SNRW01047971">
    <property type="protein sequence ID" value="KAA6314197.1"/>
    <property type="molecule type" value="Genomic_DNA"/>
</dbReference>
<keyword evidence="1" id="KW-1133">Transmembrane helix</keyword>
<evidence type="ECO:0000313" key="2">
    <source>
        <dbReference type="EMBL" id="KAA6314197.1"/>
    </source>
</evidence>
<proteinExistence type="predicted"/>
<dbReference type="Proteomes" id="UP000324800">
    <property type="component" value="Unassembled WGS sequence"/>
</dbReference>
<evidence type="ECO:0000313" key="3">
    <source>
        <dbReference type="Proteomes" id="UP000324800"/>
    </source>
</evidence>
<feature type="transmembrane region" description="Helical" evidence="1">
    <location>
        <begin position="6"/>
        <end position="23"/>
    </location>
</feature>
<reference evidence="2 3" key="1">
    <citation type="submission" date="2019-03" db="EMBL/GenBank/DDBJ databases">
        <title>Single cell metagenomics reveals metabolic interactions within the superorganism composed of flagellate Streblomastix strix and complex community of Bacteroidetes bacteria on its surface.</title>
        <authorList>
            <person name="Treitli S.C."/>
            <person name="Kolisko M."/>
            <person name="Husnik F."/>
            <person name="Keeling P."/>
            <person name="Hampl V."/>
        </authorList>
    </citation>
    <scope>NUCLEOTIDE SEQUENCE [LARGE SCALE GENOMIC DNA]</scope>
    <source>
        <strain evidence="2">ST1C</strain>
    </source>
</reference>
<evidence type="ECO:0000256" key="1">
    <source>
        <dbReference type="SAM" id="Phobius"/>
    </source>
</evidence>